<keyword evidence="3" id="KW-1185">Reference proteome</keyword>
<dbReference type="STRING" id="55758.MBFIL_06940"/>
<organism evidence="2 3">
    <name type="scientific">Methanobrevibacter filiformis</name>
    <dbReference type="NCBI Taxonomy" id="55758"/>
    <lineage>
        <taxon>Archaea</taxon>
        <taxon>Methanobacteriati</taxon>
        <taxon>Methanobacteriota</taxon>
        <taxon>Methanomada group</taxon>
        <taxon>Methanobacteria</taxon>
        <taxon>Methanobacteriales</taxon>
        <taxon>Methanobacteriaceae</taxon>
        <taxon>Methanobrevibacter</taxon>
    </lineage>
</organism>
<dbReference type="EMBL" id="LWMT01000098">
    <property type="protein sequence ID" value="KZX15393.1"/>
    <property type="molecule type" value="Genomic_DNA"/>
</dbReference>
<dbReference type="InterPro" id="IPR012334">
    <property type="entry name" value="Pectin_lyas_fold"/>
</dbReference>
<dbReference type="InterPro" id="IPR011050">
    <property type="entry name" value="Pectin_lyase_fold/virulence"/>
</dbReference>
<proteinExistence type="predicted"/>
<comment type="caution">
    <text evidence="2">The sequence shown here is derived from an EMBL/GenBank/DDBJ whole genome shotgun (WGS) entry which is preliminary data.</text>
</comment>
<dbReference type="InterPro" id="IPR013783">
    <property type="entry name" value="Ig-like_fold"/>
</dbReference>
<dbReference type="Pfam" id="PF16640">
    <property type="entry name" value="Big_3_5"/>
    <property type="match status" value="1"/>
</dbReference>
<dbReference type="Gene3D" id="2.60.40.10">
    <property type="entry name" value="Immunoglobulins"/>
    <property type="match status" value="2"/>
</dbReference>
<dbReference type="Gene3D" id="2.160.20.10">
    <property type="entry name" value="Single-stranded right-handed beta-helix, Pectin lyase-like"/>
    <property type="match status" value="1"/>
</dbReference>
<dbReference type="RefSeq" id="WP_066971556.1">
    <property type="nucleotide sequence ID" value="NZ_LWMT01000098.1"/>
</dbReference>
<accession>A0A166DAX6</accession>
<dbReference type="AlphaFoldDB" id="A0A166DAX6"/>
<dbReference type="InterPro" id="IPR032109">
    <property type="entry name" value="Big_3_5"/>
</dbReference>
<feature type="domain" description="Bacterial Ig-like" evidence="1">
    <location>
        <begin position="483"/>
        <end position="562"/>
    </location>
</feature>
<dbReference type="SUPFAM" id="SSF49373">
    <property type="entry name" value="Invasin/intimin cell-adhesion fragments"/>
    <property type="match status" value="1"/>
</dbReference>
<dbReference type="Proteomes" id="UP000077066">
    <property type="component" value="Unassembled WGS sequence"/>
</dbReference>
<sequence length="686" mass="75688">MIKKIFIFILLITLISISLGGVNASGTEYINDATIEGINGAIGDINDYDTIYLEPGTYFGKNNTNIIINKTITLIGNTNNSTKVIIDGEGTNQLFKVTSSGNLTLINMTLANGFVDGNGGAIYNEGDLAVSNSNFVNNVATNLGGGIFTLGNSSILSSNFTNNTEAIYINGNDNSVLSSNILNNLKGITISNAANGTIINYNRLFNNTALGYDLNNGGNNTNANLNWWGANSIASNQIKNTGENFDNQYWFVLQLSSNDKNYHVNTTEYYTKLTTYTLTYNISTNLPTAYDRLKLALFNVTVICPFNNVWSRYSNDITPQKGSFQLANMTASKYNLDYHMPFGDFNVNGTNVFTMKAFVDNEYLVLNLNYISSNLSVGYSDNNSGETVELIANLTTVSGTPIYNKYVEFWIENVYVGTNKTDQFGIARLQYKPTINGSFNVKAIFEEDGSYGESDDSTLVVLSSLNTRESQNKTQLSILKVKNVVYGELTVLKANLTNENGKAIPSKTISFYVNNKLVGTNKTNSKGIAIYKYKVKKTGTLKIKATFAGNANYIKSTDEDKLTVPKLAIIKLKNNIKKGKGKTVKLHTILYNIGPDKSSFKIPIKVTKGLTVTKVWYKNKKMKATFNKKTKTINWTIKKLGITKKHTTCVIVTFKTDRKGKYSIEPIVKKVKGLVVSSNNKVTFKV</sequence>
<dbReference type="PATRIC" id="fig|55758.3.peg.775"/>
<dbReference type="SUPFAM" id="SSF51126">
    <property type="entry name" value="Pectin lyase-like"/>
    <property type="match status" value="1"/>
</dbReference>
<name>A0A166DAX6_9EURY</name>
<gene>
    <name evidence="2" type="ORF">MBFIL_06940</name>
</gene>
<evidence type="ECO:0000313" key="2">
    <source>
        <dbReference type="EMBL" id="KZX15393.1"/>
    </source>
</evidence>
<evidence type="ECO:0000259" key="1">
    <source>
        <dbReference type="Pfam" id="PF16640"/>
    </source>
</evidence>
<evidence type="ECO:0000313" key="3">
    <source>
        <dbReference type="Proteomes" id="UP000077066"/>
    </source>
</evidence>
<dbReference type="OrthoDB" id="78464at2157"/>
<reference evidence="2 3" key="1">
    <citation type="submission" date="2016-04" db="EMBL/GenBank/DDBJ databases">
        <title>Genome sequence of Methanobrevibacter filiformis DSM 11501.</title>
        <authorList>
            <person name="Poehlein A."/>
            <person name="Seedorf H."/>
            <person name="Daniel R."/>
        </authorList>
    </citation>
    <scope>NUCLEOTIDE SEQUENCE [LARGE SCALE GENOMIC DNA]</scope>
    <source>
        <strain evidence="2 3">DSM 11501</strain>
    </source>
</reference>
<protein>
    <submittedName>
        <fullName evidence="2">Bacterial Ig-like domain protein</fullName>
    </submittedName>
</protein>
<dbReference type="InterPro" id="IPR008964">
    <property type="entry name" value="Invasin/intimin_cell_adhesion"/>
</dbReference>